<keyword evidence="4" id="KW-1185">Reference proteome</keyword>
<dbReference type="EMBL" id="LR899012">
    <property type="protein sequence ID" value="CAD7087062.1"/>
    <property type="molecule type" value="Genomic_DNA"/>
</dbReference>
<name>A0A7R8YVQ0_HERIL</name>
<evidence type="ECO:0000313" key="3">
    <source>
        <dbReference type="EMBL" id="CAD7087062.1"/>
    </source>
</evidence>
<dbReference type="OMA" id="YEYPAAP"/>
<protein>
    <submittedName>
        <fullName evidence="3">Uncharacterized protein</fullName>
    </submittedName>
</protein>
<feature type="signal peptide" evidence="2">
    <location>
        <begin position="1"/>
        <end position="19"/>
    </location>
</feature>
<evidence type="ECO:0000313" key="4">
    <source>
        <dbReference type="Proteomes" id="UP000594454"/>
    </source>
</evidence>
<feature type="region of interest" description="Disordered" evidence="1">
    <location>
        <begin position="210"/>
        <end position="236"/>
    </location>
</feature>
<dbReference type="OrthoDB" id="7671074at2759"/>
<proteinExistence type="predicted"/>
<feature type="region of interest" description="Disordered" evidence="1">
    <location>
        <begin position="389"/>
        <end position="410"/>
    </location>
</feature>
<organism evidence="3 4">
    <name type="scientific">Hermetia illucens</name>
    <name type="common">Black soldier fly</name>
    <dbReference type="NCBI Taxonomy" id="343691"/>
    <lineage>
        <taxon>Eukaryota</taxon>
        <taxon>Metazoa</taxon>
        <taxon>Ecdysozoa</taxon>
        <taxon>Arthropoda</taxon>
        <taxon>Hexapoda</taxon>
        <taxon>Insecta</taxon>
        <taxon>Pterygota</taxon>
        <taxon>Neoptera</taxon>
        <taxon>Endopterygota</taxon>
        <taxon>Diptera</taxon>
        <taxon>Brachycera</taxon>
        <taxon>Stratiomyomorpha</taxon>
        <taxon>Stratiomyidae</taxon>
        <taxon>Hermetiinae</taxon>
        <taxon>Hermetia</taxon>
    </lineage>
</organism>
<keyword evidence="2" id="KW-0732">Signal</keyword>
<dbReference type="InParanoid" id="A0A7R8YVQ0"/>
<evidence type="ECO:0000256" key="1">
    <source>
        <dbReference type="SAM" id="MobiDB-lite"/>
    </source>
</evidence>
<feature type="chain" id="PRO_5031275903" evidence="2">
    <location>
        <begin position="20"/>
        <end position="410"/>
    </location>
</feature>
<dbReference type="AlphaFoldDB" id="A0A7R8YVQ0"/>
<accession>A0A7R8YVQ0</accession>
<reference evidence="3 4" key="1">
    <citation type="submission" date="2020-11" db="EMBL/GenBank/DDBJ databases">
        <authorList>
            <person name="Wallbank WR R."/>
            <person name="Pardo Diaz C."/>
            <person name="Kozak K."/>
            <person name="Martin S."/>
            <person name="Jiggins C."/>
            <person name="Moest M."/>
            <person name="Warren A I."/>
            <person name="Generalovic N T."/>
            <person name="Byers J.R.P. K."/>
            <person name="Montejo-Kovacevich G."/>
            <person name="Yen C E."/>
        </authorList>
    </citation>
    <scope>NUCLEOTIDE SEQUENCE [LARGE SCALE GENOMIC DNA]</scope>
</reference>
<dbReference type="Proteomes" id="UP000594454">
    <property type="component" value="Chromosome 4"/>
</dbReference>
<feature type="compositionally biased region" description="Basic and acidic residues" evidence="1">
    <location>
        <begin position="219"/>
        <end position="228"/>
    </location>
</feature>
<sequence length="410" mass="48361">MRHLALLLAAVALATSAQCMLIPQDIEILDGYEFDGPPEIYPDETYFEAKALADSLLLKAIRNKRSYHVLQSPGLHSHFQIDPIEPVKSQKDADHLQSKVRLPRSIDDSQSRTIDTIEEAENETPPSLPTPEKQVMNSEYYSKGNWNVQTFNTDYNNQKSETDDIDSVPDATINDAIKSRQPRVNFITQPKKDMNIEDRNRERLTNFLTKPPAATPMKSRYEKGDNRGAESYPSRSYDQYLRRYDRYDEDYNNYYKRYDPYEDYHLYRRRYDPYDSYSPRTPSHPEDYYYFPDRRYDLPEPRDYRPVYSNDVYDRSFTPHYEDQAVRRRNRIIYYAHLPEVVRAPPTVDLTYRHGRDHRFDSYYPPLSNYQAAASTNHARGTDYVKREKKDFRPIETGVKPGAKTETGRE</sequence>
<evidence type="ECO:0000256" key="2">
    <source>
        <dbReference type="SAM" id="SignalP"/>
    </source>
</evidence>
<gene>
    <name evidence="3" type="ORF">HERILL_LOCUS9789</name>
</gene>